<keyword evidence="2" id="KW-0813">Transport</keyword>
<evidence type="ECO:0000256" key="4">
    <source>
        <dbReference type="ARBA" id="ARBA00022692"/>
    </source>
</evidence>
<accession>A0A3D9I189</accession>
<dbReference type="GO" id="GO:0022857">
    <property type="term" value="F:transmembrane transporter activity"/>
    <property type="evidence" value="ECO:0007669"/>
    <property type="project" value="InterPro"/>
</dbReference>
<dbReference type="Gene3D" id="1.20.1250.20">
    <property type="entry name" value="MFS general substrate transporter like domains"/>
    <property type="match status" value="1"/>
</dbReference>
<evidence type="ECO:0000256" key="8">
    <source>
        <dbReference type="SAM" id="Phobius"/>
    </source>
</evidence>
<reference evidence="10 11" key="1">
    <citation type="submission" date="2018-07" db="EMBL/GenBank/DDBJ databases">
        <title>Genomic Encyclopedia of Type Strains, Phase III (KMG-III): the genomes of soil and plant-associated and newly described type strains.</title>
        <authorList>
            <person name="Whitman W."/>
        </authorList>
    </citation>
    <scope>NUCLEOTIDE SEQUENCE [LARGE SCALE GENOMIC DNA]</scope>
    <source>
        <strain evidence="10 11">CECT 8236</strain>
    </source>
</reference>
<dbReference type="Gene3D" id="1.20.1720.10">
    <property type="entry name" value="Multidrug resistance protein D"/>
    <property type="match status" value="1"/>
</dbReference>
<keyword evidence="6 8" id="KW-0472">Membrane</keyword>
<keyword evidence="11" id="KW-1185">Reference proteome</keyword>
<dbReference type="InterPro" id="IPR020846">
    <property type="entry name" value="MFS_dom"/>
</dbReference>
<evidence type="ECO:0000256" key="3">
    <source>
        <dbReference type="ARBA" id="ARBA00022475"/>
    </source>
</evidence>
<feature type="transmembrane region" description="Helical" evidence="8">
    <location>
        <begin position="12"/>
        <end position="30"/>
    </location>
</feature>
<dbReference type="PANTHER" id="PTHR23501">
    <property type="entry name" value="MAJOR FACILITATOR SUPERFAMILY"/>
    <property type="match status" value="1"/>
</dbReference>
<evidence type="ECO:0000256" key="5">
    <source>
        <dbReference type="ARBA" id="ARBA00022989"/>
    </source>
</evidence>
<sequence length="524" mass="56245">MNPDDDRRTKSQLNWMMSALLISIFLTQVDQTIVSTALPTIVSELDGLNQMSWVFTVYMLASTVVMPIAGKLSDIFGRKSFYMLGLFLFMAGSILCGLADNMTQLILFRGIQGLGAGFIIPITFTLVFTIMPKEKAGRYQAFYMSVFALSSIVGPSLGALITEHLDWRWNFYINIPIGLYIFAILSRRLHDNRDKATRPSVDVKGALLLSLTTLSILLALKMGGEQFAWLSVPIIGLIALGAVGLALFLFVEKRVAEPILPPELFRSKVISGTLTATFLQGMIMYGALLYIPLFVQGSMGGDVGDAGNTLTPMMFSMMIGATLSNVLLKRWTYRAGIIASMTMAGLGMLGMSYMPLDVSFWIVAFVMLLMGIGIGILMPLAQMAVTYSAADRIKGIATSTVGFSRAVGGVFGSAVLAAIVNNRLSAAVQEHAAEFNVQGDELAGLTDPQLLLSADSTLSAAATGLFRQALGDSVQLGFWFLVVVAGLGIIAALWTGTARFETDVPSSPVKDNSSNSAAMPGIGH</sequence>
<evidence type="ECO:0000313" key="11">
    <source>
        <dbReference type="Proteomes" id="UP000256869"/>
    </source>
</evidence>
<dbReference type="OrthoDB" id="9816041at2"/>
<feature type="transmembrane region" description="Helical" evidence="8">
    <location>
        <begin position="360"/>
        <end position="381"/>
    </location>
</feature>
<feature type="transmembrane region" description="Helical" evidence="8">
    <location>
        <begin position="335"/>
        <end position="354"/>
    </location>
</feature>
<evidence type="ECO:0000256" key="2">
    <source>
        <dbReference type="ARBA" id="ARBA00022448"/>
    </source>
</evidence>
<dbReference type="AlphaFoldDB" id="A0A3D9I189"/>
<feature type="transmembrane region" description="Helical" evidence="8">
    <location>
        <begin position="402"/>
        <end position="420"/>
    </location>
</feature>
<feature type="transmembrane region" description="Helical" evidence="8">
    <location>
        <begin position="50"/>
        <end position="69"/>
    </location>
</feature>
<dbReference type="NCBIfam" id="TIGR00711">
    <property type="entry name" value="efflux_EmrB"/>
    <property type="match status" value="1"/>
</dbReference>
<dbReference type="SUPFAM" id="SSF103473">
    <property type="entry name" value="MFS general substrate transporter"/>
    <property type="match status" value="1"/>
</dbReference>
<dbReference type="InterPro" id="IPR036259">
    <property type="entry name" value="MFS_trans_sf"/>
</dbReference>
<feature type="transmembrane region" description="Helical" evidence="8">
    <location>
        <begin position="272"/>
        <end position="291"/>
    </location>
</feature>
<evidence type="ECO:0000256" key="7">
    <source>
        <dbReference type="SAM" id="MobiDB-lite"/>
    </source>
</evidence>
<keyword evidence="5 8" id="KW-1133">Transmembrane helix</keyword>
<proteinExistence type="predicted"/>
<evidence type="ECO:0000313" key="10">
    <source>
        <dbReference type="EMBL" id="RED55532.1"/>
    </source>
</evidence>
<organism evidence="10 11">
    <name type="scientific">Cohnella lupini</name>
    <dbReference type="NCBI Taxonomy" id="1294267"/>
    <lineage>
        <taxon>Bacteria</taxon>
        <taxon>Bacillati</taxon>
        <taxon>Bacillota</taxon>
        <taxon>Bacilli</taxon>
        <taxon>Bacillales</taxon>
        <taxon>Paenibacillaceae</taxon>
        <taxon>Cohnella</taxon>
    </lineage>
</organism>
<evidence type="ECO:0000256" key="6">
    <source>
        <dbReference type="ARBA" id="ARBA00023136"/>
    </source>
</evidence>
<feature type="transmembrane region" description="Helical" evidence="8">
    <location>
        <begin position="106"/>
        <end position="129"/>
    </location>
</feature>
<dbReference type="InterPro" id="IPR005829">
    <property type="entry name" value="Sugar_transporter_CS"/>
</dbReference>
<name>A0A3D9I189_9BACL</name>
<dbReference type="EMBL" id="QRDY01000017">
    <property type="protein sequence ID" value="RED55532.1"/>
    <property type="molecule type" value="Genomic_DNA"/>
</dbReference>
<dbReference type="InterPro" id="IPR011701">
    <property type="entry name" value="MFS"/>
</dbReference>
<dbReference type="Pfam" id="PF07690">
    <property type="entry name" value="MFS_1"/>
    <property type="match status" value="1"/>
</dbReference>
<comment type="subcellular location">
    <subcellularLocation>
        <location evidence="1">Cell membrane</location>
        <topology evidence="1">Multi-pass membrane protein</topology>
    </subcellularLocation>
</comment>
<dbReference type="GO" id="GO:0005886">
    <property type="term" value="C:plasma membrane"/>
    <property type="evidence" value="ECO:0007669"/>
    <property type="project" value="UniProtKB-SubCell"/>
</dbReference>
<feature type="transmembrane region" description="Helical" evidence="8">
    <location>
        <begin position="141"/>
        <end position="161"/>
    </location>
</feature>
<evidence type="ECO:0000256" key="1">
    <source>
        <dbReference type="ARBA" id="ARBA00004651"/>
    </source>
</evidence>
<keyword evidence="4 8" id="KW-0812">Transmembrane</keyword>
<feature type="transmembrane region" description="Helical" evidence="8">
    <location>
        <begin position="230"/>
        <end position="251"/>
    </location>
</feature>
<feature type="transmembrane region" description="Helical" evidence="8">
    <location>
        <begin position="167"/>
        <end position="185"/>
    </location>
</feature>
<dbReference type="CDD" id="cd17502">
    <property type="entry name" value="MFS_Azr1_MDR_like"/>
    <property type="match status" value="1"/>
</dbReference>
<feature type="transmembrane region" description="Helical" evidence="8">
    <location>
        <begin position="81"/>
        <end position="100"/>
    </location>
</feature>
<evidence type="ECO:0000259" key="9">
    <source>
        <dbReference type="PROSITE" id="PS50850"/>
    </source>
</evidence>
<dbReference type="PANTHER" id="PTHR23501:SF197">
    <property type="entry name" value="COMD"/>
    <property type="match status" value="1"/>
</dbReference>
<dbReference type="PROSITE" id="PS00216">
    <property type="entry name" value="SUGAR_TRANSPORT_1"/>
    <property type="match status" value="1"/>
</dbReference>
<feature type="transmembrane region" description="Helical" evidence="8">
    <location>
        <begin position="206"/>
        <end position="224"/>
    </location>
</feature>
<protein>
    <submittedName>
        <fullName evidence="10">EmrB/QacA subfamily drug resistance transporter</fullName>
    </submittedName>
</protein>
<dbReference type="InterPro" id="IPR004638">
    <property type="entry name" value="EmrB-like"/>
</dbReference>
<feature type="transmembrane region" description="Helical" evidence="8">
    <location>
        <begin position="476"/>
        <end position="494"/>
    </location>
</feature>
<feature type="region of interest" description="Disordered" evidence="7">
    <location>
        <begin position="503"/>
        <end position="524"/>
    </location>
</feature>
<feature type="transmembrane region" description="Helical" evidence="8">
    <location>
        <begin position="311"/>
        <end position="328"/>
    </location>
</feature>
<comment type="caution">
    <text evidence="10">The sequence shown here is derived from an EMBL/GenBank/DDBJ whole genome shotgun (WGS) entry which is preliminary data.</text>
</comment>
<gene>
    <name evidence="10" type="ORF">DFP95_11766</name>
</gene>
<dbReference type="Proteomes" id="UP000256869">
    <property type="component" value="Unassembled WGS sequence"/>
</dbReference>
<dbReference type="RefSeq" id="WP_147304204.1">
    <property type="nucleotide sequence ID" value="NZ_QRDY01000017.1"/>
</dbReference>
<keyword evidence="3" id="KW-1003">Cell membrane</keyword>
<dbReference type="PROSITE" id="PS50850">
    <property type="entry name" value="MFS"/>
    <property type="match status" value="1"/>
</dbReference>
<feature type="domain" description="Major facilitator superfamily (MFS) profile" evidence="9">
    <location>
        <begin position="16"/>
        <end position="503"/>
    </location>
</feature>
<dbReference type="FunFam" id="1.20.1720.10:FF:000004">
    <property type="entry name" value="EmrB/QacA family drug resistance transporter"/>
    <property type="match status" value="1"/>
</dbReference>